<dbReference type="GeneID" id="19267882"/>
<dbReference type="Proteomes" id="UP000030651">
    <property type="component" value="Unassembled WGS sequence"/>
</dbReference>
<dbReference type="PANTHER" id="PTHR39336:SF3">
    <property type="entry name" value="PYRIDOXAMINE PHOSPHATE OXIDASE"/>
    <property type="match status" value="1"/>
</dbReference>
<keyword evidence="1" id="KW-1133">Transmembrane helix</keyword>
<dbReference type="eggNOG" id="ENOG502S3ZI">
    <property type="taxonomic scope" value="Eukaryota"/>
</dbReference>
<gene>
    <name evidence="3" type="ORF">PFICI_02869</name>
</gene>
<dbReference type="KEGG" id="pfy:PFICI_02869"/>
<dbReference type="EMBL" id="KI912110">
    <property type="protein sequence ID" value="ETS84844.1"/>
    <property type="molecule type" value="Genomic_DNA"/>
</dbReference>
<dbReference type="SUPFAM" id="SSF50475">
    <property type="entry name" value="FMN-binding split barrel"/>
    <property type="match status" value="1"/>
</dbReference>
<sequence>MGAYYEVIPKSLFKWILEQKMFWVATAPLSAAGHVNVSPKGGACFGLIDEKTFYYMDMTGSGNETISHLYENGRVTILFNAFEGPPRILRLFGRGRVLERGTAEYADFVKKNTVGTHSGTRTIILVDVHQVGTSCGFSVPFYDFKAFRPVLDEYFEKKEKRYLNGKEEESMPRYWALKNAWSVDGLPGMKVGQETMRKEGIVPLKKMVGNSSLENSRRPVNGFSVAHLVLAIVLSALLSAFLTLHGADVALNIKQRLPARQ</sequence>
<dbReference type="RefSeq" id="XP_007829641.1">
    <property type="nucleotide sequence ID" value="XM_007831450.1"/>
</dbReference>
<keyword evidence="1" id="KW-0472">Membrane</keyword>
<dbReference type="InParanoid" id="W3XFR1"/>
<dbReference type="AlphaFoldDB" id="W3XFR1"/>
<dbReference type="HOGENOM" id="CLU_054794_2_0_1"/>
<evidence type="ECO:0000313" key="3">
    <source>
        <dbReference type="EMBL" id="ETS84844.1"/>
    </source>
</evidence>
<dbReference type="InterPro" id="IPR012349">
    <property type="entry name" value="Split_barrel_FMN-bd"/>
</dbReference>
<evidence type="ECO:0000313" key="4">
    <source>
        <dbReference type="Proteomes" id="UP000030651"/>
    </source>
</evidence>
<organism evidence="3 4">
    <name type="scientific">Pestalotiopsis fici (strain W106-1 / CGMCC3.15140)</name>
    <dbReference type="NCBI Taxonomy" id="1229662"/>
    <lineage>
        <taxon>Eukaryota</taxon>
        <taxon>Fungi</taxon>
        <taxon>Dikarya</taxon>
        <taxon>Ascomycota</taxon>
        <taxon>Pezizomycotina</taxon>
        <taxon>Sordariomycetes</taxon>
        <taxon>Xylariomycetidae</taxon>
        <taxon>Amphisphaeriales</taxon>
        <taxon>Sporocadaceae</taxon>
        <taxon>Pestalotiopsis</taxon>
    </lineage>
</organism>
<accession>W3XFR1</accession>
<evidence type="ECO:0000259" key="2">
    <source>
        <dbReference type="Pfam" id="PF01243"/>
    </source>
</evidence>
<keyword evidence="4" id="KW-1185">Reference proteome</keyword>
<feature type="transmembrane region" description="Helical" evidence="1">
    <location>
        <begin position="225"/>
        <end position="251"/>
    </location>
</feature>
<reference evidence="4" key="1">
    <citation type="journal article" date="2015" name="BMC Genomics">
        <title>Genomic and transcriptomic analysis of the endophytic fungus Pestalotiopsis fici reveals its lifestyle and high potential for synthesis of natural products.</title>
        <authorList>
            <person name="Wang X."/>
            <person name="Zhang X."/>
            <person name="Liu L."/>
            <person name="Xiang M."/>
            <person name="Wang W."/>
            <person name="Sun X."/>
            <person name="Che Y."/>
            <person name="Guo L."/>
            <person name="Liu G."/>
            <person name="Guo L."/>
            <person name="Wang C."/>
            <person name="Yin W.B."/>
            <person name="Stadler M."/>
            <person name="Zhang X."/>
            <person name="Liu X."/>
        </authorList>
    </citation>
    <scope>NUCLEOTIDE SEQUENCE [LARGE SCALE GENOMIC DNA]</scope>
    <source>
        <strain evidence="4">W106-1 / CGMCC3.15140</strain>
    </source>
</reference>
<dbReference type="InterPro" id="IPR011576">
    <property type="entry name" value="Pyridox_Oxase_N"/>
</dbReference>
<proteinExistence type="predicted"/>
<keyword evidence="1" id="KW-0812">Transmembrane</keyword>
<dbReference type="Gene3D" id="2.30.110.10">
    <property type="entry name" value="Electron Transport, Fmn-binding Protein, Chain A"/>
    <property type="match status" value="1"/>
</dbReference>
<dbReference type="Pfam" id="PF01243">
    <property type="entry name" value="PNPOx_N"/>
    <property type="match status" value="1"/>
</dbReference>
<dbReference type="OrthoDB" id="539398at2759"/>
<dbReference type="PANTHER" id="PTHR39336">
    <property type="entry name" value="PYRIDOXAMINE PHOSPHATE OXIDASE FAMILY PROTEIN (AFU_ORTHOLOGUE AFUA_6G11440)"/>
    <property type="match status" value="1"/>
</dbReference>
<protein>
    <recommendedName>
        <fullName evidence="2">Pyridoxamine 5'-phosphate oxidase N-terminal domain-containing protein</fullName>
    </recommendedName>
</protein>
<evidence type="ECO:0000256" key="1">
    <source>
        <dbReference type="SAM" id="Phobius"/>
    </source>
</evidence>
<feature type="domain" description="Pyridoxamine 5'-phosphate oxidase N-terminal" evidence="2">
    <location>
        <begin position="12"/>
        <end position="134"/>
    </location>
</feature>
<name>W3XFR1_PESFW</name>
<dbReference type="OMA" id="YYDFVGH"/>